<dbReference type="GO" id="GO:0070034">
    <property type="term" value="F:telomerase RNA binding"/>
    <property type="evidence" value="ECO:0007669"/>
    <property type="project" value="TreeGrafter"/>
</dbReference>
<dbReference type="FunFam" id="2.130.10.10:FF:000450">
    <property type="entry name" value="Peptidylprolyl isomerase domain and WD-repeat protein 1"/>
    <property type="match status" value="1"/>
</dbReference>
<keyword evidence="14" id="KW-0697">Rotamase</keyword>
<dbReference type="Pfam" id="PF12009">
    <property type="entry name" value="Telomerase_RBD"/>
    <property type="match status" value="1"/>
</dbReference>
<dbReference type="CDD" id="cd01927">
    <property type="entry name" value="cyclophilin_WD40"/>
    <property type="match status" value="1"/>
</dbReference>
<dbReference type="GO" id="GO:0042162">
    <property type="term" value="F:telomeric DNA binding"/>
    <property type="evidence" value="ECO:0007669"/>
    <property type="project" value="TreeGrafter"/>
</dbReference>
<dbReference type="PROSITE" id="PS50878">
    <property type="entry name" value="RT_POL"/>
    <property type="match status" value="1"/>
</dbReference>
<keyword evidence="9 19" id="KW-0479">Metal-binding</keyword>
<evidence type="ECO:0000256" key="8">
    <source>
        <dbReference type="ARBA" id="ARBA00022695"/>
    </source>
</evidence>
<keyword evidence="6 18" id="KW-0853">WD repeat</keyword>
<evidence type="ECO:0000256" key="14">
    <source>
        <dbReference type="ARBA" id="ARBA00023110"/>
    </source>
</evidence>
<keyword evidence="8 19" id="KW-0548">Nucleotidyltransferase</keyword>
<evidence type="ECO:0000256" key="10">
    <source>
        <dbReference type="ARBA" id="ARBA00022737"/>
    </source>
</evidence>
<dbReference type="InterPro" id="IPR029000">
    <property type="entry name" value="Cyclophilin-like_dom_sf"/>
</dbReference>
<evidence type="ECO:0000256" key="12">
    <source>
        <dbReference type="ARBA" id="ARBA00022895"/>
    </source>
</evidence>
<evidence type="ECO:0000256" key="13">
    <source>
        <dbReference type="ARBA" id="ARBA00022918"/>
    </source>
</evidence>
<dbReference type="GO" id="GO:0007004">
    <property type="term" value="P:telomere maintenance via telomerase"/>
    <property type="evidence" value="ECO:0007669"/>
    <property type="project" value="TreeGrafter"/>
</dbReference>
<dbReference type="Gene3D" id="1.10.132.70">
    <property type="match status" value="1"/>
</dbReference>
<keyword evidence="15" id="KW-0413">Isomerase</keyword>
<dbReference type="PANTHER" id="PTHR12066">
    <property type="entry name" value="TELOMERASE REVERSE TRANSCRIPTASE"/>
    <property type="match status" value="1"/>
</dbReference>
<evidence type="ECO:0000256" key="15">
    <source>
        <dbReference type="ARBA" id="ARBA00023235"/>
    </source>
</evidence>
<evidence type="ECO:0000256" key="3">
    <source>
        <dbReference type="ARBA" id="ARBA00008001"/>
    </source>
</evidence>
<dbReference type="InterPro" id="IPR015421">
    <property type="entry name" value="PyrdxlP-dep_Trfase_major"/>
</dbReference>
<dbReference type="FunFam" id="2.40.100.10:FF:000003">
    <property type="entry name" value="Peptidylprolyl isomerase domain and WD repeat-containing 1"/>
    <property type="match status" value="1"/>
</dbReference>
<dbReference type="InterPro" id="IPR015943">
    <property type="entry name" value="WD40/YVTN_repeat-like_dom_sf"/>
</dbReference>
<dbReference type="SMART" id="SM00975">
    <property type="entry name" value="Telomerase_RBD"/>
    <property type="match status" value="1"/>
</dbReference>
<proteinExistence type="inferred from homology"/>
<evidence type="ECO:0000256" key="7">
    <source>
        <dbReference type="ARBA" id="ARBA00022679"/>
    </source>
</evidence>
<dbReference type="GO" id="GO:0000333">
    <property type="term" value="C:telomerase catalytic core complex"/>
    <property type="evidence" value="ECO:0007669"/>
    <property type="project" value="TreeGrafter"/>
</dbReference>
<organism evidence="22 23">
    <name type="scientific">Pneumocystis wakefieldiae</name>
    <dbReference type="NCBI Taxonomy" id="38082"/>
    <lineage>
        <taxon>Eukaryota</taxon>
        <taxon>Fungi</taxon>
        <taxon>Dikarya</taxon>
        <taxon>Ascomycota</taxon>
        <taxon>Taphrinomycotina</taxon>
        <taxon>Pneumocystomycetes</taxon>
        <taxon>Pneumocystaceae</taxon>
        <taxon>Pneumocystis</taxon>
    </lineage>
</organism>
<dbReference type="GO" id="GO:0003720">
    <property type="term" value="F:telomerase activity"/>
    <property type="evidence" value="ECO:0007669"/>
    <property type="project" value="InterPro"/>
</dbReference>
<dbReference type="SUPFAM" id="SSF56672">
    <property type="entry name" value="DNA/RNA polymerases"/>
    <property type="match status" value="1"/>
</dbReference>
<evidence type="ECO:0000256" key="9">
    <source>
        <dbReference type="ARBA" id="ARBA00022723"/>
    </source>
</evidence>
<sequence>MLYFDGLVLSVREIPGYPVVCRYIKSSYQNDPVRSEIDDLVDEWIPESLVSNTTEVEELEIEKAPVIIGSVDSKVRLLSCPTRTIIHLSSYNFLDFISSALLQKKAIEALRKYGVGPCGPPGFYGTQDVQMVLEQILSNFLGTESAILYSQTYSTISSVIPAFSKRGDILVVDRGVNFAIQKGIQISRSTIRWFDHNDISSLENVLEDIRIDQMVSRKPLTRRFIIVEGLSENFGDICNLTKIIELKKKYKCRLILDESWSFSALGRCGRGVIEYYGCDPQDVDIIVGSLSTSLCSGGGFCAGASEIIEHQRVTGASYVFSAALPASLVVVASQAILMLQQSSSVDYFTTLRDNSNVFRSIIEMSEFIDISSHRDSPIIIFRIKKEISNKYGWSFDEIERILQEIVDESLNSGILITRVKKINSQEIWKFDPSIRVCINVGLSKKEIEKSAIILKSVIEWLKKIENLPKLSSLLDDCIVCFNDIHKMAPLESTIITTVSSQTEIVNSVIRRIFIRSRGKPTNIISQGYRRGSDTIQTATAGAFGDAIVNYFPNNHVTFLRSDIWETLLQFVGDRFMIDLLLETSMFMALPQENYFQFCGIPLHEVSSVTNLKRKCTFFERNRVKKSKAASFSVQYENSKQSSETNKLNGITLTNIVPREDSWVNMQEFKRSYNEIMIIRSRILYARPVYNSHNKILFGLPRIHLLSRYNDPVNLSHSISLLIHIFPRQFRLHNVFTSIADRKDIIQSSKDYTIKEDVYGLLRGENKKISVPRRLRKFLKIIPILQKRHKLCFYKTMLDHYCPIKGSSNLNILTKWNYTEFNSFSLKVLNSNFNEKDGQMNINFIKLATPYSHVSCFLRAVIKRIIPKEFYGSDCINMFVRMRRFESISLHDLMHRLKIKTVSWLEKSNNCRMSLSDFQKRVSIFSELIYWTFDSLLIPLIRSHFYVTESSVYRNKILYFRHDVWKSLSEPYLCRIKSLMFDHSSLINLKEVSSDFYLGYSYIRLLPKEIGVRPIVNLRRKQIKMERLVIGNKRYKKNISIPSINSMERSPNCLGSSLFSINDIHKNIKMFKKYIIDNCLQKKRLYFVKVDVKNCFDTIDQDKVLELAINALQEDEYILRRFVLITSNFGKFSKKFISKAGSSDDLCHFKKFADDISHIYRHSIIVDQVVHSFKDKDDIIKLLRKHVKGNLVKIGKKFYKQLKGIPQGSILSPMLCAYFYGDLEKKCLNFIQKPDTILLRLVDDYLLISLDKTIATKFLECMYKGYPQYNCYVNPDKSLVNFEVSVDGFKVNRLLGSREFPYCGNLINIETLDVKKDYSRLSGKDIDDTLTIEYSHNPGNAILIKSFQSLKINAHPLFIDTDLNSYYTVLLNIYSSFIFCAMKMHRYIKVMKGQKPSQNRILMFIEECLNFMLSYLKSRELTTLHAECSVNTGHVKWLAHHAFWRIFQKKQTFYPDVLYKLNLYLIYAKKEEIDKSMATDNYVSPNNISEDQISNENDVGPAPIIFHTSLGKRKRTMDYEEKYLSTLPESKKYTKSFMHRDNIHSICVSSKYDFVITTSIDGHLKFWKKQISGIEFVKHYKAHLGPVISTSVSTDGSLFSSVSSDKSLKIFDIANFDMINEITLGYTPLTLCWVYSKKHAIAFLAVSDASSSTINIYDGKGDSNCIYVINSLHTKPVSIISFNSIYNCAISVDESGMIEYWEPDSQYKKPKNIFEFKSDTDLYEFKRLKSIPTSITISPDGQKFSTISFPDQQIIIFNFKTGKIIRKYDESLDMFNKLQQSDKNIYKLDDIEFGRRVSIERELINDKFYRSTLKTVFDESSNFIIYPTLLGIKFVNIYTNCCVRLIGKDESLRFINLSLYQGAPRKTKRTTLAMIASENPLVAESKNIDPILFCSAYKKPRFFMFTKSHESDLTSERDIFNEKPIKGDNVSTEMRLSTSTGTSAVIHTTLGDICIRLFPEIAPKAVENFVTHSKNGYYDNTIFHRIIKKFMIQCGDPLGDGTGGKSIWGVEFEDEISLELKHDHPYTVSMANAGPNTNGSQFFITTECTPWLDSKHTIFGRAYSGLDVVHAIESIKVDRHNRPTPIDTAPKILNITVL</sequence>
<dbReference type="SMART" id="SM00320">
    <property type="entry name" value="WD40"/>
    <property type="match status" value="4"/>
</dbReference>
<feature type="repeat" description="WD" evidence="18">
    <location>
        <begin position="1579"/>
        <end position="1620"/>
    </location>
</feature>
<dbReference type="PROSITE" id="PS50082">
    <property type="entry name" value="WD_REPEATS_2"/>
    <property type="match status" value="1"/>
</dbReference>
<keyword evidence="10" id="KW-0677">Repeat</keyword>
<dbReference type="InterPro" id="IPR002130">
    <property type="entry name" value="Cyclophilin-type_PPIase_dom"/>
</dbReference>
<comment type="function">
    <text evidence="19">Telomerase is a ribonucleoprotein enzyme essential for the replication of chromosome termini in most eukaryotes. It elongates telomeres. It is a reverse transcriptase that adds simple sequence repeats to chromosome ends by copying a template sequence within the RNA component of the enzyme.</text>
</comment>
<comment type="similarity">
    <text evidence="3 19">Belongs to the reverse transcriptase family. Telomerase subfamily.</text>
</comment>
<dbReference type="InterPro" id="IPR043502">
    <property type="entry name" value="DNA/RNA_pol_sf"/>
</dbReference>
<dbReference type="Pfam" id="PF11474">
    <property type="entry name" value="TEN_TERT"/>
    <property type="match status" value="1"/>
</dbReference>
<dbReference type="SUPFAM" id="SSF50978">
    <property type="entry name" value="WD40 repeat-like"/>
    <property type="match status" value="1"/>
</dbReference>
<keyword evidence="23" id="KW-1185">Reference proteome</keyword>
<dbReference type="SUPFAM" id="SSF50891">
    <property type="entry name" value="Cyclophilin-like"/>
    <property type="match status" value="1"/>
</dbReference>
<comment type="subcellular location">
    <subcellularLocation>
        <location evidence="19">Nucleus</location>
    </subcellularLocation>
    <subcellularLocation>
        <location evidence="19">Chromosome</location>
        <location evidence="19">Telomere</location>
    </subcellularLocation>
</comment>
<dbReference type="PANTHER" id="PTHR12066:SF0">
    <property type="entry name" value="TELOMERASE REVERSE TRANSCRIPTASE"/>
    <property type="match status" value="1"/>
</dbReference>
<evidence type="ECO:0000256" key="2">
    <source>
        <dbReference type="ARBA" id="ARBA00007365"/>
    </source>
</evidence>
<dbReference type="Pfam" id="PF00155">
    <property type="entry name" value="Aminotran_1_2"/>
    <property type="match status" value="1"/>
</dbReference>
<dbReference type="InterPro" id="IPR036322">
    <property type="entry name" value="WD40_repeat_dom_sf"/>
</dbReference>
<dbReference type="InterPro" id="IPR000477">
    <property type="entry name" value="RT_dom"/>
</dbReference>
<dbReference type="GO" id="GO:0030170">
    <property type="term" value="F:pyridoxal phosphate binding"/>
    <property type="evidence" value="ECO:0007669"/>
    <property type="project" value="InterPro"/>
</dbReference>
<dbReference type="Pfam" id="PF00400">
    <property type="entry name" value="WD40"/>
    <property type="match status" value="2"/>
</dbReference>
<reference evidence="22" key="1">
    <citation type="submission" date="2020-06" db="EMBL/GenBank/DDBJ databases">
        <title>Genomes of multiple members of Pneumocystis genus reveal paths to human pathogen Pneumocystis jirovecii.</title>
        <authorList>
            <person name="Cisse O.H."/>
            <person name="Ma L."/>
            <person name="Dekker J."/>
            <person name="Khil P."/>
            <person name="Jo J."/>
            <person name="Brenchley J."/>
            <person name="Blair R."/>
            <person name="Pahar B."/>
            <person name="Chabe M."/>
            <person name="Van Rompay K.A."/>
            <person name="Keesler R."/>
            <person name="Sukura A."/>
            <person name="Hirsch V."/>
            <person name="Kutty G."/>
            <person name="Liu Y."/>
            <person name="Peng L."/>
            <person name="Chen J."/>
            <person name="Song J."/>
            <person name="Weissenbacher-Lang C."/>
            <person name="Xu J."/>
            <person name="Upham N.S."/>
            <person name="Stajich J.E."/>
            <person name="Cuomo C.A."/>
            <person name="Cushion M.T."/>
            <person name="Kovacs J.A."/>
        </authorList>
    </citation>
    <scope>NUCLEOTIDE SEQUENCE</scope>
    <source>
        <strain evidence="22">2A</strain>
    </source>
</reference>
<keyword evidence="13 19" id="KW-0695">RNA-directed DNA polymerase</keyword>
<dbReference type="PROSITE" id="PS50072">
    <property type="entry name" value="CSA_PPIASE_2"/>
    <property type="match status" value="1"/>
</dbReference>
<dbReference type="Gene3D" id="2.130.10.10">
    <property type="entry name" value="YVTN repeat-like/Quinoprotein amine dehydrogenase"/>
    <property type="match status" value="1"/>
</dbReference>
<keyword evidence="5 19" id="KW-0158">Chromosome</keyword>
<dbReference type="EMBL" id="CP054532">
    <property type="protein sequence ID" value="QSL64088.1"/>
    <property type="molecule type" value="Genomic_DNA"/>
</dbReference>
<dbReference type="GO" id="GO:0046872">
    <property type="term" value="F:metal ion binding"/>
    <property type="evidence" value="ECO:0007669"/>
    <property type="project" value="UniProtKB-KW"/>
</dbReference>
<gene>
    <name evidence="22" type="ORF">MERGE_000243</name>
</gene>
<evidence type="ECO:0000256" key="6">
    <source>
        <dbReference type="ARBA" id="ARBA00022574"/>
    </source>
</evidence>
<dbReference type="InterPro" id="IPR004839">
    <property type="entry name" value="Aminotransferase_I/II_large"/>
</dbReference>
<dbReference type="InterPro" id="IPR049139">
    <property type="entry name" value="TERT_C"/>
</dbReference>
<comment type="catalytic activity">
    <reaction evidence="1">
        <text>[protein]-peptidylproline (omega=180) = [protein]-peptidylproline (omega=0)</text>
        <dbReference type="Rhea" id="RHEA:16237"/>
        <dbReference type="Rhea" id="RHEA-COMP:10747"/>
        <dbReference type="Rhea" id="RHEA-COMP:10748"/>
        <dbReference type="ChEBI" id="CHEBI:83833"/>
        <dbReference type="ChEBI" id="CHEBI:83834"/>
        <dbReference type="EC" id="5.2.1.8"/>
    </reaction>
</comment>
<comment type="similarity">
    <text evidence="2">Belongs to the cyclophilin-type PPIase family.</text>
</comment>
<dbReference type="Gene3D" id="3.30.70.2630">
    <property type="match status" value="1"/>
</dbReference>
<dbReference type="Gene3D" id="1.10.357.90">
    <property type="match status" value="1"/>
</dbReference>
<dbReference type="Pfam" id="PF00160">
    <property type="entry name" value="Pro_isomerase"/>
    <property type="match status" value="1"/>
</dbReference>
<dbReference type="PRINTS" id="PR00153">
    <property type="entry name" value="CSAPPISMRASE"/>
</dbReference>
<evidence type="ECO:0000256" key="17">
    <source>
        <dbReference type="ARBA" id="ARBA00048173"/>
    </source>
</evidence>
<dbReference type="GO" id="GO:0000781">
    <property type="term" value="C:chromosome, telomeric region"/>
    <property type="evidence" value="ECO:0007669"/>
    <property type="project" value="UniProtKB-SubCell"/>
</dbReference>
<evidence type="ECO:0000259" key="21">
    <source>
        <dbReference type="PROSITE" id="PS50878"/>
    </source>
</evidence>
<keyword evidence="11 19" id="KW-0460">Magnesium</keyword>
<feature type="domain" description="Reverse transcriptase" evidence="21">
    <location>
        <begin position="986"/>
        <end position="1306"/>
    </location>
</feature>
<dbReference type="CDD" id="cd01648">
    <property type="entry name" value="TERT"/>
    <property type="match status" value="1"/>
</dbReference>
<evidence type="ECO:0000256" key="4">
    <source>
        <dbReference type="ARBA" id="ARBA00016182"/>
    </source>
</evidence>
<protein>
    <recommendedName>
        <fullName evidence="4 19">Telomerase reverse transcriptase</fullName>
        <ecNumber evidence="19">2.7.7.49</ecNumber>
    </recommendedName>
    <alternativeName>
        <fullName evidence="19">Telomerase catalytic subunit</fullName>
    </alternativeName>
</protein>
<evidence type="ECO:0000256" key="19">
    <source>
        <dbReference type="RuleBase" id="RU365061"/>
    </source>
</evidence>
<dbReference type="InterPro" id="IPR001680">
    <property type="entry name" value="WD40_rpt"/>
</dbReference>
<dbReference type="GO" id="GO:0003755">
    <property type="term" value="F:peptidyl-prolyl cis-trans isomerase activity"/>
    <property type="evidence" value="ECO:0007669"/>
    <property type="project" value="UniProtKB-KW"/>
</dbReference>
<name>A0A899FY66_9ASCO</name>
<dbReference type="SUPFAM" id="SSF53383">
    <property type="entry name" value="PLP-dependent transferases"/>
    <property type="match status" value="1"/>
</dbReference>
<evidence type="ECO:0000313" key="22">
    <source>
        <dbReference type="EMBL" id="QSL64088.1"/>
    </source>
</evidence>
<dbReference type="Pfam" id="PF21399">
    <property type="entry name" value="TERT_C"/>
    <property type="match status" value="1"/>
</dbReference>
<accession>A0A899FY66</accession>
<evidence type="ECO:0000256" key="18">
    <source>
        <dbReference type="PROSITE-ProRule" id="PRU00221"/>
    </source>
</evidence>
<dbReference type="Gene3D" id="3.40.640.10">
    <property type="entry name" value="Type I PLP-dependent aspartate aminotransferase-like (Major domain)"/>
    <property type="match status" value="1"/>
</dbReference>
<dbReference type="Pfam" id="PF00078">
    <property type="entry name" value="RVT_1"/>
    <property type="match status" value="1"/>
</dbReference>
<dbReference type="OrthoDB" id="289721at2759"/>
<feature type="domain" description="PPIase cyclophilin-type" evidence="20">
    <location>
        <begin position="1946"/>
        <end position="2083"/>
    </location>
</feature>
<dbReference type="Proteomes" id="UP000663699">
    <property type="component" value="Chromosome 1"/>
</dbReference>
<evidence type="ECO:0000256" key="5">
    <source>
        <dbReference type="ARBA" id="ARBA00022454"/>
    </source>
</evidence>
<evidence type="ECO:0000256" key="11">
    <source>
        <dbReference type="ARBA" id="ARBA00022842"/>
    </source>
</evidence>
<dbReference type="InterPro" id="IPR021891">
    <property type="entry name" value="Telomerase_RBD"/>
</dbReference>
<keyword evidence="12 19" id="KW-0779">Telomere</keyword>
<comment type="catalytic activity">
    <reaction evidence="17 19">
        <text>DNA(n) + a 2'-deoxyribonucleoside 5'-triphosphate = DNA(n+1) + diphosphate</text>
        <dbReference type="Rhea" id="RHEA:22508"/>
        <dbReference type="Rhea" id="RHEA-COMP:17339"/>
        <dbReference type="Rhea" id="RHEA-COMP:17340"/>
        <dbReference type="ChEBI" id="CHEBI:33019"/>
        <dbReference type="ChEBI" id="CHEBI:61560"/>
        <dbReference type="ChEBI" id="CHEBI:173112"/>
        <dbReference type="EC" id="2.7.7.49"/>
    </reaction>
</comment>
<keyword evidence="7 19" id="KW-0808">Transferase</keyword>
<evidence type="ECO:0000256" key="16">
    <source>
        <dbReference type="ARBA" id="ARBA00023242"/>
    </source>
</evidence>
<evidence type="ECO:0000313" key="23">
    <source>
        <dbReference type="Proteomes" id="UP000663699"/>
    </source>
</evidence>
<evidence type="ECO:0000259" key="20">
    <source>
        <dbReference type="PROSITE" id="PS50072"/>
    </source>
</evidence>
<dbReference type="InterPro" id="IPR015424">
    <property type="entry name" value="PyrdxlP-dep_Trfase"/>
</dbReference>
<dbReference type="EC" id="2.7.7.49" evidence="19"/>
<evidence type="ECO:0000256" key="1">
    <source>
        <dbReference type="ARBA" id="ARBA00000971"/>
    </source>
</evidence>
<dbReference type="InterPro" id="IPR003545">
    <property type="entry name" value="Telomerase_RT"/>
</dbReference>
<keyword evidence="16 19" id="KW-0539">Nucleus</keyword>
<dbReference type="Gene3D" id="2.40.100.10">
    <property type="entry name" value="Cyclophilin-like"/>
    <property type="match status" value="1"/>
</dbReference>
<dbReference type="InterPro" id="IPR049915">
    <property type="entry name" value="TERT_TEN"/>
</dbReference>